<sequence>MLQTCLDLYYKQKKLPLYTLQELCMSAIPGTLKLPYGLAKLTKPCARCDKDFLYDHNGVDLCIKCRVCKCCGMHGKCIRKKSVLDDTQKFCYYEDPRYACTECPERTRAYCAMCRCYVMFVYTVRLYNKSTGRTWLTENCFDCIVDQECYDCHKNYSDLYDVYGDYIYNLYFCTIKDEERVPDMRKVCNRCFQRELYNI</sequence>
<protein>
    <submittedName>
        <fullName evidence="1">Orf16</fullName>
    </submittedName>
</protein>
<dbReference type="EMBL" id="KJ871680">
    <property type="protein sequence ID" value="AIL25094.1"/>
    <property type="molecule type" value="Genomic_DNA"/>
</dbReference>
<accession>A0A077CYY7</accession>
<organism evidence="1">
    <name type="scientific">Mamestra brassicae nuclear polyhedrosis virus</name>
    <name type="common">MbNPV</name>
    <dbReference type="NCBI Taxonomy" id="78219"/>
    <lineage>
        <taxon>Viruses</taxon>
        <taxon>Viruses incertae sedis</taxon>
        <taxon>Naldaviricetes</taxon>
        <taxon>Lefavirales</taxon>
        <taxon>Baculoviridae</taxon>
        <taxon>Alphabaculovirus</taxon>
        <taxon>Alphabaculovirus mabrassicae</taxon>
    </lineage>
</organism>
<organismHost>
    <name type="scientific">Lepidoptera</name>
    <name type="common">moths &amp; butterflies</name>
    <dbReference type="NCBI Taxonomy" id="7088"/>
</organismHost>
<reference evidence="1" key="1">
    <citation type="submission" date="2014-05" db="EMBL/GenBank/DDBJ databases">
        <authorList>
            <person name="Hou D."/>
            <person name="Liu X."/>
            <person name="Yin F."/>
            <person name="Zhu Z."/>
            <person name="Wang J."/>
            <person name="Zhang L."/>
            <person name="Kou Z."/>
            <person name="Deng F."/>
            <person name="Wang H."/>
            <person name="Hu Z."/>
        </authorList>
    </citation>
    <scope>NUCLEOTIDE SEQUENCE</scope>
    <source>
        <strain evidence="1">CTa</strain>
    </source>
</reference>
<name>A0A077CYY7_NPVMB</name>
<evidence type="ECO:0000313" key="1">
    <source>
        <dbReference type="EMBL" id="AIL25094.1"/>
    </source>
</evidence>
<proteinExistence type="predicted"/>